<organism evidence="1">
    <name type="scientific">marine sediment metagenome</name>
    <dbReference type="NCBI Taxonomy" id="412755"/>
    <lineage>
        <taxon>unclassified sequences</taxon>
        <taxon>metagenomes</taxon>
        <taxon>ecological metagenomes</taxon>
    </lineage>
</organism>
<dbReference type="InterPro" id="IPR006439">
    <property type="entry name" value="HAD-SF_hydro_IA"/>
</dbReference>
<accession>X1H2B8</accession>
<name>X1H2B8_9ZZZZ</name>
<dbReference type="GO" id="GO:0050308">
    <property type="term" value="F:sugar-phosphatase activity"/>
    <property type="evidence" value="ECO:0007669"/>
    <property type="project" value="TreeGrafter"/>
</dbReference>
<dbReference type="AlphaFoldDB" id="X1H2B8"/>
<gene>
    <name evidence="1" type="ORF">S03H2_50313</name>
</gene>
<evidence type="ECO:0008006" key="2">
    <source>
        <dbReference type="Google" id="ProtNLM"/>
    </source>
</evidence>
<evidence type="ECO:0000313" key="1">
    <source>
        <dbReference type="EMBL" id="GAH64311.1"/>
    </source>
</evidence>
<comment type="caution">
    <text evidence="1">The sequence shown here is derived from an EMBL/GenBank/DDBJ whole genome shotgun (WGS) entry which is preliminary data.</text>
</comment>
<sequence length="162" mass="17622">ELTDEQVAQATKMREQNFIRLVLQSPVPAFPGVLELMHKALEQPNFRLAIATSSLRQMSEVILKGAGIPYDKMAYVTGSDVKNKKPHPEIFLLAAERMGIPPADCAVIEDTVDGVRAAKAAHAKCIAVTNTATAEKLAEADLVCDSLQRIDLETIIKLVEGK</sequence>
<dbReference type="InterPro" id="IPR023214">
    <property type="entry name" value="HAD_sf"/>
</dbReference>
<dbReference type="SUPFAM" id="SSF56784">
    <property type="entry name" value="HAD-like"/>
    <property type="match status" value="1"/>
</dbReference>
<dbReference type="EMBL" id="BARU01031846">
    <property type="protein sequence ID" value="GAH64311.1"/>
    <property type="molecule type" value="Genomic_DNA"/>
</dbReference>
<dbReference type="PANTHER" id="PTHR43481:SF4">
    <property type="entry name" value="GLYCEROL-1-PHOSPHATE PHOSPHOHYDROLASE 1-RELATED"/>
    <property type="match status" value="1"/>
</dbReference>
<dbReference type="PANTHER" id="PTHR43481">
    <property type="entry name" value="FRUCTOSE-1-PHOSPHATE PHOSPHATASE"/>
    <property type="match status" value="1"/>
</dbReference>
<dbReference type="Gene3D" id="3.40.50.1000">
    <property type="entry name" value="HAD superfamily/HAD-like"/>
    <property type="match status" value="1"/>
</dbReference>
<protein>
    <recommendedName>
        <fullName evidence="2">HAD family phosphatase</fullName>
    </recommendedName>
</protein>
<dbReference type="NCBIfam" id="TIGR01509">
    <property type="entry name" value="HAD-SF-IA-v3"/>
    <property type="match status" value="1"/>
</dbReference>
<dbReference type="Pfam" id="PF00702">
    <property type="entry name" value="Hydrolase"/>
    <property type="match status" value="1"/>
</dbReference>
<dbReference type="InterPro" id="IPR036412">
    <property type="entry name" value="HAD-like_sf"/>
</dbReference>
<feature type="non-terminal residue" evidence="1">
    <location>
        <position position="1"/>
    </location>
</feature>
<reference evidence="1" key="1">
    <citation type="journal article" date="2014" name="Front. Microbiol.">
        <title>High frequency of phylogenetically diverse reductive dehalogenase-homologous genes in deep subseafloor sedimentary metagenomes.</title>
        <authorList>
            <person name="Kawai M."/>
            <person name="Futagami T."/>
            <person name="Toyoda A."/>
            <person name="Takaki Y."/>
            <person name="Nishi S."/>
            <person name="Hori S."/>
            <person name="Arai W."/>
            <person name="Tsubouchi T."/>
            <person name="Morono Y."/>
            <person name="Uchiyama I."/>
            <person name="Ito T."/>
            <person name="Fujiyama A."/>
            <person name="Inagaki F."/>
            <person name="Takami H."/>
        </authorList>
    </citation>
    <scope>NUCLEOTIDE SEQUENCE</scope>
    <source>
        <strain evidence="1">Expedition CK06-06</strain>
    </source>
</reference>
<dbReference type="InterPro" id="IPR051806">
    <property type="entry name" value="HAD-like_SPP"/>
</dbReference>
<proteinExistence type="predicted"/>